<comment type="caution">
    <text evidence="3">The sequence shown here is derived from an EMBL/GenBank/DDBJ whole genome shotgun (WGS) entry which is preliminary data.</text>
</comment>
<feature type="compositionally biased region" description="Basic and acidic residues" evidence="2">
    <location>
        <begin position="126"/>
        <end position="136"/>
    </location>
</feature>
<evidence type="ECO:0000313" key="3">
    <source>
        <dbReference type="EMBL" id="KNE29504.1"/>
    </source>
</evidence>
<proteinExistence type="inferred from homology"/>
<reference evidence="3 4" key="1">
    <citation type="submission" date="2015-07" db="EMBL/GenBank/DDBJ databases">
        <title>Draft genome of Achromobacter spanius.</title>
        <authorList>
            <person name="Wang X."/>
        </authorList>
    </citation>
    <scope>NUCLEOTIDE SEQUENCE [LARGE SCALE GENOMIC DNA]</scope>
    <source>
        <strain evidence="3 4">CGMCC9173</strain>
    </source>
</reference>
<sequence length="244" mass="27189">MISTQDRQALQREHAALLAAYGQAQSHCSRLLATQAARILHLEAEAMRLRAALIMRDSALAWAREDRQALEGLIPGLPRRVALARRVSQLMERVQTLMRERLAWQDRLSQPSARQAEPPEQQVPERPPEQHSRDKPATPCLTAAAMREKSVLCVSEDAVALMLTRKVVEMAGGRYLGHSGDDRSDDTLEASLVAADLVICQTGCVSHGAYWRVKDHCTRTGKQCVLVDKPEALSAWRLETGQER</sequence>
<comment type="similarity">
    <text evidence="1">Belongs to the UPF0751 family.</text>
</comment>
<gene>
    <name evidence="3" type="ORF">AFM18_00305</name>
</gene>
<dbReference type="Proteomes" id="UP000037511">
    <property type="component" value="Unassembled WGS sequence"/>
</dbReference>
<dbReference type="RefSeq" id="WP_050444714.1">
    <property type="nucleotide sequence ID" value="NZ_LGVG01000001.1"/>
</dbReference>
<evidence type="ECO:0008006" key="5">
    <source>
        <dbReference type="Google" id="ProtNLM"/>
    </source>
</evidence>
<evidence type="ECO:0000256" key="1">
    <source>
        <dbReference type="ARBA" id="ARBA00007189"/>
    </source>
</evidence>
<feature type="region of interest" description="Disordered" evidence="2">
    <location>
        <begin position="107"/>
        <end position="136"/>
    </location>
</feature>
<feature type="compositionally biased region" description="Low complexity" evidence="2">
    <location>
        <begin position="113"/>
        <end position="124"/>
    </location>
</feature>
<dbReference type="EMBL" id="LGVG01000001">
    <property type="protein sequence ID" value="KNE29504.1"/>
    <property type="molecule type" value="Genomic_DNA"/>
</dbReference>
<dbReference type="Pfam" id="PF10087">
    <property type="entry name" value="DUF2325"/>
    <property type="match status" value="1"/>
</dbReference>
<organism evidence="3 4">
    <name type="scientific">Achromobacter spanius</name>
    <dbReference type="NCBI Taxonomy" id="217203"/>
    <lineage>
        <taxon>Bacteria</taxon>
        <taxon>Pseudomonadati</taxon>
        <taxon>Pseudomonadota</taxon>
        <taxon>Betaproteobacteria</taxon>
        <taxon>Burkholderiales</taxon>
        <taxon>Alcaligenaceae</taxon>
        <taxon>Achromobacter</taxon>
    </lineage>
</organism>
<accession>A0AAW3I9L3</accession>
<protein>
    <recommendedName>
        <fullName evidence="5">DUF2325 domain-containing protein</fullName>
    </recommendedName>
</protein>
<evidence type="ECO:0000256" key="2">
    <source>
        <dbReference type="SAM" id="MobiDB-lite"/>
    </source>
</evidence>
<evidence type="ECO:0000313" key="4">
    <source>
        <dbReference type="Proteomes" id="UP000037511"/>
    </source>
</evidence>
<name>A0AAW3I9L3_9BURK</name>
<dbReference type="AlphaFoldDB" id="A0AAW3I9L3"/>
<dbReference type="InterPro" id="IPR016772">
    <property type="entry name" value="UCP020408"/>
</dbReference>